<evidence type="ECO:0000256" key="1">
    <source>
        <dbReference type="SAM" id="MobiDB-lite"/>
    </source>
</evidence>
<protein>
    <submittedName>
        <fullName evidence="3">Uncharacterized protein</fullName>
    </submittedName>
</protein>
<feature type="region of interest" description="Disordered" evidence="1">
    <location>
        <begin position="75"/>
        <end position="121"/>
    </location>
</feature>
<accession>A0A4Q7UZ22</accession>
<keyword evidence="2" id="KW-0472">Membrane</keyword>
<reference evidence="3 4" key="1">
    <citation type="submission" date="2019-02" db="EMBL/GenBank/DDBJ databases">
        <title>Sequencing the genomes of 1000 actinobacteria strains.</title>
        <authorList>
            <person name="Klenk H.-P."/>
        </authorList>
    </citation>
    <scope>NUCLEOTIDE SEQUENCE [LARGE SCALE GENOMIC DNA]</scope>
    <source>
        <strain evidence="3 4">DSM 45779</strain>
    </source>
</reference>
<sequence>MPPHRDWTRRGVGRALLWWPFTAFLLVAAFPAIAVPAMVGSGVFLVVVGLVGGALGRQWRARKLRQAGRTVGAIPRAVADGSTTPLTEAAQDEKPSSDTISTDEPDEPDEPDDDGPDVRAA</sequence>
<proteinExistence type="predicted"/>
<comment type="caution">
    <text evidence="3">The sequence shown here is derived from an EMBL/GenBank/DDBJ whole genome shotgun (WGS) entry which is preliminary data.</text>
</comment>
<name>A0A4Q7UZ22_PSEST</name>
<dbReference type="Proteomes" id="UP000291591">
    <property type="component" value="Unassembled WGS sequence"/>
</dbReference>
<organism evidence="3 4">
    <name type="scientific">Pseudonocardia sediminis</name>
    <dbReference type="NCBI Taxonomy" id="1397368"/>
    <lineage>
        <taxon>Bacteria</taxon>
        <taxon>Bacillati</taxon>
        <taxon>Actinomycetota</taxon>
        <taxon>Actinomycetes</taxon>
        <taxon>Pseudonocardiales</taxon>
        <taxon>Pseudonocardiaceae</taxon>
        <taxon>Pseudonocardia</taxon>
    </lineage>
</organism>
<keyword evidence="2" id="KW-0812">Transmembrane</keyword>
<evidence type="ECO:0000256" key="2">
    <source>
        <dbReference type="SAM" id="Phobius"/>
    </source>
</evidence>
<dbReference type="EMBL" id="SHKL01000001">
    <property type="protein sequence ID" value="RZT87362.1"/>
    <property type="molecule type" value="Genomic_DNA"/>
</dbReference>
<feature type="transmembrane region" description="Helical" evidence="2">
    <location>
        <begin position="12"/>
        <end position="33"/>
    </location>
</feature>
<keyword evidence="2" id="KW-1133">Transmembrane helix</keyword>
<keyword evidence="4" id="KW-1185">Reference proteome</keyword>
<feature type="compositionally biased region" description="Acidic residues" evidence="1">
    <location>
        <begin position="101"/>
        <end position="115"/>
    </location>
</feature>
<gene>
    <name evidence="3" type="ORF">EV383_4282</name>
</gene>
<evidence type="ECO:0000313" key="4">
    <source>
        <dbReference type="Proteomes" id="UP000291591"/>
    </source>
</evidence>
<feature type="transmembrane region" description="Helical" evidence="2">
    <location>
        <begin position="39"/>
        <end position="56"/>
    </location>
</feature>
<evidence type="ECO:0000313" key="3">
    <source>
        <dbReference type="EMBL" id="RZT87362.1"/>
    </source>
</evidence>
<dbReference type="AlphaFoldDB" id="A0A4Q7UZ22"/>